<reference evidence="3 4" key="1">
    <citation type="submission" date="2018-12" db="EMBL/GenBank/DDBJ databases">
        <title>Complete genome sequence of Flaviflexus sp. H23T48.</title>
        <authorList>
            <person name="Bae J.-W."/>
            <person name="Lee J.-Y."/>
        </authorList>
    </citation>
    <scope>NUCLEOTIDE SEQUENCE [LARGE SCALE GENOMIC DNA]</scope>
    <source>
        <strain evidence="3 4">H23T48</strain>
    </source>
</reference>
<keyword evidence="1" id="KW-0472">Membrane</keyword>
<feature type="transmembrane region" description="Helical" evidence="1">
    <location>
        <begin position="354"/>
        <end position="377"/>
    </location>
</feature>
<dbReference type="EMBL" id="CP034593">
    <property type="protein sequence ID" value="AZQ76713.1"/>
    <property type="molecule type" value="Genomic_DNA"/>
</dbReference>
<dbReference type="PANTHER" id="PTHR43265">
    <property type="entry name" value="ESTERASE ESTD"/>
    <property type="match status" value="1"/>
</dbReference>
<feature type="transmembrane region" description="Helical" evidence="1">
    <location>
        <begin position="397"/>
        <end position="420"/>
    </location>
</feature>
<keyword evidence="4" id="KW-1185">Reference proteome</keyword>
<dbReference type="InterPro" id="IPR029058">
    <property type="entry name" value="AB_hydrolase_fold"/>
</dbReference>
<dbReference type="OrthoDB" id="9765647at2"/>
<dbReference type="AlphaFoldDB" id="A0A3S9PWF5"/>
<feature type="transmembrane region" description="Helical" evidence="1">
    <location>
        <begin position="440"/>
        <end position="462"/>
    </location>
</feature>
<dbReference type="GO" id="GO:0052689">
    <property type="term" value="F:carboxylic ester hydrolase activity"/>
    <property type="evidence" value="ECO:0007669"/>
    <property type="project" value="TreeGrafter"/>
</dbReference>
<evidence type="ECO:0000256" key="1">
    <source>
        <dbReference type="SAM" id="Phobius"/>
    </source>
</evidence>
<evidence type="ECO:0000259" key="2">
    <source>
        <dbReference type="Pfam" id="PF08840"/>
    </source>
</evidence>
<feature type="transmembrane region" description="Helical" evidence="1">
    <location>
        <begin position="12"/>
        <end position="31"/>
    </location>
</feature>
<keyword evidence="3" id="KW-0378">Hydrolase</keyword>
<dbReference type="Proteomes" id="UP000280344">
    <property type="component" value="Chromosome"/>
</dbReference>
<dbReference type="Gene3D" id="3.40.50.1820">
    <property type="entry name" value="alpha/beta hydrolase"/>
    <property type="match status" value="1"/>
</dbReference>
<dbReference type="PANTHER" id="PTHR43265:SF1">
    <property type="entry name" value="ESTERASE ESTD"/>
    <property type="match status" value="1"/>
</dbReference>
<name>A0A3S9PWF5_9ACTO</name>
<dbReference type="InterPro" id="IPR053145">
    <property type="entry name" value="AB_hydrolase_Est10"/>
</dbReference>
<dbReference type="InterPro" id="IPR014940">
    <property type="entry name" value="BAAT_C"/>
</dbReference>
<keyword evidence="1" id="KW-1133">Transmembrane helix</keyword>
<gene>
    <name evidence="3" type="ORF">EJ997_04500</name>
</gene>
<organism evidence="3 4">
    <name type="scientific">Flaviflexus ciconiae</name>
    <dbReference type="NCBI Taxonomy" id="2496867"/>
    <lineage>
        <taxon>Bacteria</taxon>
        <taxon>Bacillati</taxon>
        <taxon>Actinomycetota</taxon>
        <taxon>Actinomycetes</taxon>
        <taxon>Actinomycetales</taxon>
        <taxon>Actinomycetaceae</taxon>
        <taxon>Flaviflexus</taxon>
    </lineage>
</organism>
<dbReference type="Pfam" id="PF08840">
    <property type="entry name" value="BAAT_C"/>
    <property type="match status" value="1"/>
</dbReference>
<keyword evidence="1" id="KW-0812">Transmembrane</keyword>
<protein>
    <submittedName>
        <fullName evidence="3">Alpha/beta hydrolase</fullName>
    </submittedName>
</protein>
<sequence length="503" mass="54246">MKKDVRHPRTTGTIILVLILGMWGTIAGPGWNPDPYLNQIVPVTADTTIGSNAITTPPRTYEVEEIIVDIELDDGQTIQATLRTPVGVDHPVPGVIFMHGTGTHMHTAFRQHATTLASAGIATLVGDKPLDSYSVTARNYMDLADAYENQWDWFIEQPGIDAFSVGVYGESEGAFIAPIVAANEPNVGFVILVSGPVLPIRQQGALAADTYLRKLGVPEQILQAIPRLIGGELPGGFDYIDFDVSPYQQQIHQPVLIMYGTGDFSMPVIQGADLIISDLAENGNTNYTLRYYEDADHGLRITNDEGDLVLSTDAGRDLSRWINGLPATANAYPQIAGDQPVQNFTAEKPGSPRWYASGTAAIVILIAGLALTVIGFLGGLIGQIRIKKKPLLALKGIGWPLVTAGLTVVAAWAVFIWYILQVAELALSYQTDAFIVRGGWLLSQSVAILAAGMVIRLLYAWWRARPLKGIAHAVTVTAIIGLATLLAALAYWNVYPSLLTALT</sequence>
<evidence type="ECO:0000313" key="4">
    <source>
        <dbReference type="Proteomes" id="UP000280344"/>
    </source>
</evidence>
<evidence type="ECO:0000313" key="3">
    <source>
        <dbReference type="EMBL" id="AZQ76713.1"/>
    </source>
</evidence>
<feature type="transmembrane region" description="Helical" evidence="1">
    <location>
        <begin position="469"/>
        <end position="492"/>
    </location>
</feature>
<dbReference type="RefSeq" id="WP_126703521.1">
    <property type="nucleotide sequence ID" value="NZ_CP034593.1"/>
</dbReference>
<proteinExistence type="predicted"/>
<dbReference type="KEGG" id="flh:EJ997_04500"/>
<accession>A0A3S9PWF5</accession>
<feature type="domain" description="BAAT/Acyl-CoA thioester hydrolase C-terminal" evidence="2">
    <location>
        <begin position="147"/>
        <end position="299"/>
    </location>
</feature>
<dbReference type="SUPFAM" id="SSF53474">
    <property type="entry name" value="alpha/beta-Hydrolases"/>
    <property type="match status" value="1"/>
</dbReference>